<dbReference type="PANTHER" id="PTHR30055:SF234">
    <property type="entry name" value="HTH-TYPE TRANSCRIPTIONAL REGULATOR BETI"/>
    <property type="match status" value="1"/>
</dbReference>
<dbReference type="PROSITE" id="PS50977">
    <property type="entry name" value="HTH_TETR_2"/>
    <property type="match status" value="1"/>
</dbReference>
<evidence type="ECO:0000256" key="4">
    <source>
        <dbReference type="PROSITE-ProRule" id="PRU00335"/>
    </source>
</evidence>
<evidence type="ECO:0000259" key="6">
    <source>
        <dbReference type="PROSITE" id="PS50977"/>
    </source>
</evidence>
<evidence type="ECO:0000313" key="7">
    <source>
        <dbReference type="EMBL" id="HJB11040.1"/>
    </source>
</evidence>
<dbReference type="AlphaFoldDB" id="A0A9D2LEI4"/>
<protein>
    <submittedName>
        <fullName evidence="7">TetR/AcrR family transcriptional regulator</fullName>
    </submittedName>
</protein>
<dbReference type="Pfam" id="PF00440">
    <property type="entry name" value="TetR_N"/>
    <property type="match status" value="1"/>
</dbReference>
<evidence type="ECO:0000256" key="2">
    <source>
        <dbReference type="ARBA" id="ARBA00023125"/>
    </source>
</evidence>
<organism evidence="7 8">
    <name type="scientific">Candidatus Brachybacterium merdavium</name>
    <dbReference type="NCBI Taxonomy" id="2838513"/>
    <lineage>
        <taxon>Bacteria</taxon>
        <taxon>Bacillati</taxon>
        <taxon>Actinomycetota</taxon>
        <taxon>Actinomycetes</taxon>
        <taxon>Micrococcales</taxon>
        <taxon>Dermabacteraceae</taxon>
        <taxon>Brachybacterium</taxon>
    </lineage>
</organism>
<proteinExistence type="predicted"/>
<dbReference type="PANTHER" id="PTHR30055">
    <property type="entry name" value="HTH-TYPE TRANSCRIPTIONAL REGULATOR RUTR"/>
    <property type="match status" value="1"/>
</dbReference>
<dbReference type="InterPro" id="IPR001647">
    <property type="entry name" value="HTH_TetR"/>
</dbReference>
<dbReference type="InterPro" id="IPR009057">
    <property type="entry name" value="Homeodomain-like_sf"/>
</dbReference>
<dbReference type="Proteomes" id="UP000823823">
    <property type="component" value="Unassembled WGS sequence"/>
</dbReference>
<evidence type="ECO:0000256" key="3">
    <source>
        <dbReference type="ARBA" id="ARBA00023163"/>
    </source>
</evidence>
<feature type="domain" description="HTH tetR-type" evidence="6">
    <location>
        <begin position="1"/>
        <end position="50"/>
    </location>
</feature>
<gene>
    <name evidence="7" type="ORF">H9786_11020</name>
</gene>
<dbReference type="InterPro" id="IPR041484">
    <property type="entry name" value="TetR_C_25"/>
</dbReference>
<keyword evidence="2 4" id="KW-0238">DNA-binding</keyword>
<keyword evidence="1" id="KW-0805">Transcription regulation</keyword>
<dbReference type="Gene3D" id="1.10.357.10">
    <property type="entry name" value="Tetracycline Repressor, domain 2"/>
    <property type="match status" value="1"/>
</dbReference>
<dbReference type="EMBL" id="DWZH01000087">
    <property type="protein sequence ID" value="HJB11040.1"/>
    <property type="molecule type" value="Genomic_DNA"/>
</dbReference>
<sequence length="211" mass="22391">MELFAAFGPDAVTVRGIAARAGVSPSLVIRHYNSKNGVRSAVDAYVVDVFEAMMAQVSAPSCDERSEPAVPLSFVEMVTKSLPHDSAIPGYLGRMLIAGDPAGSALFQRLHDVSKATLADMIASGSATLGHDPDVRAAFLLVNDLAVMILRDRLTEVLGVDPISPDGLHRWGTEALSVYRGGLLHDAAPSSSIQGRGTDLPTERQDERNPS</sequence>
<comment type="caution">
    <text evidence="7">The sequence shown here is derived from an EMBL/GenBank/DDBJ whole genome shotgun (WGS) entry which is preliminary data.</text>
</comment>
<feature type="DNA-binding region" description="H-T-H motif" evidence="4">
    <location>
        <begin position="13"/>
        <end position="32"/>
    </location>
</feature>
<evidence type="ECO:0000256" key="5">
    <source>
        <dbReference type="SAM" id="MobiDB-lite"/>
    </source>
</evidence>
<evidence type="ECO:0000256" key="1">
    <source>
        <dbReference type="ARBA" id="ARBA00023015"/>
    </source>
</evidence>
<dbReference type="Pfam" id="PF17933">
    <property type="entry name" value="TetR_C_25"/>
    <property type="match status" value="1"/>
</dbReference>
<dbReference type="GO" id="GO:0003700">
    <property type="term" value="F:DNA-binding transcription factor activity"/>
    <property type="evidence" value="ECO:0007669"/>
    <property type="project" value="TreeGrafter"/>
</dbReference>
<evidence type="ECO:0000313" key="8">
    <source>
        <dbReference type="Proteomes" id="UP000823823"/>
    </source>
</evidence>
<dbReference type="SUPFAM" id="SSF46689">
    <property type="entry name" value="Homeodomain-like"/>
    <property type="match status" value="1"/>
</dbReference>
<dbReference type="InterPro" id="IPR050109">
    <property type="entry name" value="HTH-type_TetR-like_transc_reg"/>
</dbReference>
<accession>A0A9D2LEI4</accession>
<keyword evidence="3" id="KW-0804">Transcription</keyword>
<feature type="compositionally biased region" description="Basic and acidic residues" evidence="5">
    <location>
        <begin position="201"/>
        <end position="211"/>
    </location>
</feature>
<reference evidence="7" key="1">
    <citation type="journal article" date="2021" name="PeerJ">
        <title>Extensive microbial diversity within the chicken gut microbiome revealed by metagenomics and culture.</title>
        <authorList>
            <person name="Gilroy R."/>
            <person name="Ravi A."/>
            <person name="Getino M."/>
            <person name="Pursley I."/>
            <person name="Horton D.L."/>
            <person name="Alikhan N.F."/>
            <person name="Baker D."/>
            <person name="Gharbi K."/>
            <person name="Hall N."/>
            <person name="Watson M."/>
            <person name="Adriaenssens E.M."/>
            <person name="Foster-Nyarko E."/>
            <person name="Jarju S."/>
            <person name="Secka A."/>
            <person name="Antonio M."/>
            <person name="Oren A."/>
            <person name="Chaudhuri R.R."/>
            <person name="La Ragione R."/>
            <person name="Hildebrand F."/>
            <person name="Pallen M.J."/>
        </authorList>
    </citation>
    <scope>NUCLEOTIDE SEQUENCE</scope>
    <source>
        <strain evidence="7">ChiHjej13B12-24818</strain>
    </source>
</reference>
<name>A0A9D2LEI4_9MICO</name>
<feature type="region of interest" description="Disordered" evidence="5">
    <location>
        <begin position="188"/>
        <end position="211"/>
    </location>
</feature>
<reference evidence="7" key="2">
    <citation type="submission" date="2021-04" db="EMBL/GenBank/DDBJ databases">
        <authorList>
            <person name="Gilroy R."/>
        </authorList>
    </citation>
    <scope>NUCLEOTIDE SEQUENCE</scope>
    <source>
        <strain evidence="7">ChiHjej13B12-24818</strain>
    </source>
</reference>
<dbReference type="GO" id="GO:0000976">
    <property type="term" value="F:transcription cis-regulatory region binding"/>
    <property type="evidence" value="ECO:0007669"/>
    <property type="project" value="TreeGrafter"/>
</dbReference>